<keyword evidence="22" id="KW-1185">Reference proteome</keyword>
<dbReference type="PRINTS" id="PR01601">
    <property type="entry name" value="VDCCGAMMA1"/>
</dbReference>
<comment type="similarity">
    <text evidence="3 20">Belongs to the PMP-22/EMP/MP20 family. CACNG subfamily.</text>
</comment>
<feature type="transmembrane region" description="Helical" evidence="20">
    <location>
        <begin position="185"/>
        <end position="209"/>
    </location>
</feature>
<keyword evidence="17 20" id="KW-0407">Ion channel</keyword>
<proteinExistence type="inferred from homology"/>
<dbReference type="GO" id="GO:0005245">
    <property type="term" value="F:voltage-gated calcium channel activity"/>
    <property type="evidence" value="ECO:0007669"/>
    <property type="project" value="InterPro"/>
</dbReference>
<evidence type="ECO:0000256" key="12">
    <source>
        <dbReference type="ARBA" id="ARBA00022989"/>
    </source>
</evidence>
<dbReference type="GO" id="GO:0005246">
    <property type="term" value="F:calcium channel regulator activity"/>
    <property type="evidence" value="ECO:0007669"/>
    <property type="project" value="TreeGrafter"/>
</dbReference>
<organism evidence="21 22">
    <name type="scientific">Pelobates cultripes</name>
    <name type="common">Western spadefoot toad</name>
    <dbReference type="NCBI Taxonomy" id="61616"/>
    <lineage>
        <taxon>Eukaryota</taxon>
        <taxon>Metazoa</taxon>
        <taxon>Chordata</taxon>
        <taxon>Craniata</taxon>
        <taxon>Vertebrata</taxon>
        <taxon>Euteleostomi</taxon>
        <taxon>Amphibia</taxon>
        <taxon>Batrachia</taxon>
        <taxon>Anura</taxon>
        <taxon>Pelobatoidea</taxon>
        <taxon>Pelobatidae</taxon>
        <taxon>Pelobates</taxon>
    </lineage>
</organism>
<evidence type="ECO:0000313" key="22">
    <source>
        <dbReference type="Proteomes" id="UP001295444"/>
    </source>
</evidence>
<dbReference type="GO" id="GO:1902514">
    <property type="term" value="P:regulation of calcium ion transmembrane transport via high voltage-gated calcium channel"/>
    <property type="evidence" value="ECO:0007669"/>
    <property type="project" value="TreeGrafter"/>
</dbReference>
<sequence>MMELKAIKIRVTFCIILVGVSLMLAAVMSDYWAVLNPRVDDLSEPCEVAHFGLWRLCKKKILMEATDSKPKGCGPLSLPGEVKHHSCTYFKHFTSGENAEIFEVTTQKEYSISAAAIAIIGVGFMAMGMVCTLLSFKQKLDYLLKPAGLFFVFSGLCMIISAEVIRQSVHRMIDSKDTVWIEYYYSWSFACACASFALLFICGIALVLISLPRMPRNPWESCMDAEPDM</sequence>
<dbReference type="Pfam" id="PF13903">
    <property type="entry name" value="Claudin_2"/>
    <property type="match status" value="1"/>
</dbReference>
<evidence type="ECO:0000256" key="3">
    <source>
        <dbReference type="ARBA" id="ARBA00007111"/>
    </source>
</evidence>
<keyword evidence="8 20" id="KW-0107">Calcium channel</keyword>
<comment type="subunit">
    <text evidence="19 20">Component of a calcium channel complex consisting of a pore-forming alpha subunit (CACNA1S) and the ancillary subunits CACNB1 or CACNB2, CACNG1 and CACNA2D1. The channel complex contains alpha, beta, gamma and delta subunits in a 1:1:1:1 ratio, i.e. it contains either CACNB1 or CACNB2.</text>
</comment>
<dbReference type="InterPro" id="IPR008368">
    <property type="entry name" value="VDCC_gsu"/>
</dbReference>
<keyword evidence="12 20" id="KW-1133">Transmembrane helix</keyword>
<dbReference type="PANTHER" id="PTHR15025">
    <property type="entry name" value="VOLTAGE-DEPENDENT CALCIUM CHANNEL GAMMA-1 SUBUNIT-RELATED"/>
    <property type="match status" value="1"/>
</dbReference>
<evidence type="ECO:0000256" key="10">
    <source>
        <dbReference type="ARBA" id="ARBA00022837"/>
    </source>
</evidence>
<dbReference type="GO" id="GO:1990454">
    <property type="term" value="C:L-type voltage-gated calcium channel complex"/>
    <property type="evidence" value="ECO:0007669"/>
    <property type="project" value="TreeGrafter"/>
</dbReference>
<dbReference type="InterPro" id="IPR005421">
    <property type="entry name" value="VDCC_g1su"/>
</dbReference>
<keyword evidence="11 20" id="KW-0851">Voltage-gated channel</keyword>
<dbReference type="PRINTS" id="PR01792">
    <property type="entry name" value="VDCCGAMMA"/>
</dbReference>
<keyword evidence="5 20" id="KW-0813">Transport</keyword>
<evidence type="ECO:0000256" key="6">
    <source>
        <dbReference type="ARBA" id="ARBA00022475"/>
    </source>
</evidence>
<dbReference type="Gene3D" id="1.20.140.150">
    <property type="match status" value="1"/>
</dbReference>
<keyword evidence="15" id="KW-1015">Disulfide bond</keyword>
<evidence type="ECO:0000256" key="13">
    <source>
        <dbReference type="ARBA" id="ARBA00023065"/>
    </source>
</evidence>
<dbReference type="EMBL" id="OW240916">
    <property type="protein sequence ID" value="CAH2291929.1"/>
    <property type="molecule type" value="Genomic_DNA"/>
</dbReference>
<evidence type="ECO:0000256" key="20">
    <source>
        <dbReference type="RuleBase" id="RU363085"/>
    </source>
</evidence>
<evidence type="ECO:0000256" key="7">
    <source>
        <dbReference type="ARBA" id="ARBA00022568"/>
    </source>
</evidence>
<keyword evidence="7 20" id="KW-0109">Calcium transport</keyword>
<accession>A0AAD1S471</accession>
<evidence type="ECO:0000256" key="19">
    <source>
        <dbReference type="ARBA" id="ARBA00046683"/>
    </source>
</evidence>
<evidence type="ECO:0000256" key="1">
    <source>
        <dbReference type="ARBA" id="ARBA00003367"/>
    </source>
</evidence>
<keyword evidence="10 20" id="KW-0106">Calcium</keyword>
<evidence type="ECO:0000256" key="14">
    <source>
        <dbReference type="ARBA" id="ARBA00023136"/>
    </source>
</evidence>
<evidence type="ECO:0000313" key="21">
    <source>
        <dbReference type="EMBL" id="CAH2291929.1"/>
    </source>
</evidence>
<dbReference type="PANTHER" id="PTHR15025:SF1">
    <property type="entry name" value="VOLTAGE-DEPENDENT CALCIUM CHANNEL GAMMA-1 SUBUNIT"/>
    <property type="match status" value="1"/>
</dbReference>
<feature type="transmembrane region" description="Helical" evidence="20">
    <location>
        <begin position="12"/>
        <end position="34"/>
    </location>
</feature>
<keyword evidence="14 20" id="KW-0472">Membrane</keyword>
<evidence type="ECO:0000256" key="5">
    <source>
        <dbReference type="ARBA" id="ARBA00022448"/>
    </source>
</evidence>
<keyword evidence="13 20" id="KW-0406">Ion transport</keyword>
<keyword evidence="9 20" id="KW-0812">Transmembrane</keyword>
<evidence type="ECO:0000256" key="2">
    <source>
        <dbReference type="ARBA" id="ARBA00004415"/>
    </source>
</evidence>
<feature type="transmembrane region" description="Helical" evidence="20">
    <location>
        <begin position="148"/>
        <end position="165"/>
    </location>
</feature>
<evidence type="ECO:0000256" key="17">
    <source>
        <dbReference type="ARBA" id="ARBA00023303"/>
    </source>
</evidence>
<evidence type="ECO:0000256" key="16">
    <source>
        <dbReference type="ARBA" id="ARBA00023180"/>
    </source>
</evidence>
<evidence type="ECO:0000256" key="15">
    <source>
        <dbReference type="ARBA" id="ARBA00023157"/>
    </source>
</evidence>
<comment type="subcellular location">
    <subcellularLocation>
        <location evidence="2">Cell membrane</location>
        <location evidence="2">Sarcolemma</location>
        <topology evidence="2">Multi-pass membrane protein</topology>
    </subcellularLocation>
    <subcellularLocation>
        <location evidence="20">Membrane</location>
        <topology evidence="20">Multi-pass membrane protein</topology>
    </subcellularLocation>
</comment>
<dbReference type="AlphaFoldDB" id="A0AAD1S471"/>
<feature type="transmembrane region" description="Helical" evidence="20">
    <location>
        <begin position="112"/>
        <end position="136"/>
    </location>
</feature>
<name>A0AAD1S471_PELCU</name>
<dbReference type="InterPro" id="IPR004031">
    <property type="entry name" value="PMP22/EMP/MP20/Claudin"/>
</dbReference>
<dbReference type="Proteomes" id="UP001295444">
    <property type="component" value="Chromosome 05"/>
</dbReference>
<evidence type="ECO:0000256" key="8">
    <source>
        <dbReference type="ARBA" id="ARBA00022673"/>
    </source>
</evidence>
<evidence type="ECO:0000256" key="9">
    <source>
        <dbReference type="ARBA" id="ARBA00022692"/>
    </source>
</evidence>
<gene>
    <name evidence="21" type="ORF">PECUL_23A037138</name>
</gene>
<reference evidence="21" key="1">
    <citation type="submission" date="2022-03" db="EMBL/GenBank/DDBJ databases">
        <authorList>
            <person name="Alioto T."/>
            <person name="Alioto T."/>
            <person name="Gomez Garrido J."/>
        </authorList>
    </citation>
    <scope>NUCLEOTIDE SEQUENCE</scope>
</reference>
<evidence type="ECO:0000256" key="4">
    <source>
        <dbReference type="ARBA" id="ARBA00019950"/>
    </source>
</evidence>
<keyword evidence="16" id="KW-0325">Glycoprotein</keyword>
<keyword evidence="6" id="KW-1003">Cell membrane</keyword>
<evidence type="ECO:0000256" key="11">
    <source>
        <dbReference type="ARBA" id="ARBA00022882"/>
    </source>
</evidence>
<protein>
    <recommendedName>
        <fullName evidence="4 20">Voltage-dependent calcium channel gamma-1 subunit</fullName>
    </recommendedName>
    <alternativeName>
        <fullName evidence="18 20">Dihydropyridine-sensitive L-type, skeletal muscle calcium channel subunit gamma</fullName>
    </alternativeName>
</protein>
<comment type="function">
    <text evidence="1 20">Regulatory subunit of the voltage-gated calcium channel that gives rise to L-type calcium currents in skeletal muscle. Regulates channel inactivation kinetics.</text>
</comment>
<evidence type="ECO:0000256" key="18">
    <source>
        <dbReference type="ARBA" id="ARBA00029680"/>
    </source>
</evidence>